<comment type="function">
    <text evidence="7">Involved in the lipid remodeling steps of GPI-anchor maturation.</text>
</comment>
<feature type="transmembrane region" description="Helical" evidence="7">
    <location>
        <begin position="44"/>
        <end position="63"/>
    </location>
</feature>
<evidence type="ECO:0000256" key="1">
    <source>
        <dbReference type="ARBA" id="ARBA00004127"/>
    </source>
</evidence>
<dbReference type="InterPro" id="IPR007217">
    <property type="entry name" value="Per1-like"/>
</dbReference>
<evidence type="ECO:0000256" key="7">
    <source>
        <dbReference type="RuleBase" id="RU365066"/>
    </source>
</evidence>
<keyword evidence="2 7" id="KW-0337">GPI-anchor biosynthesis</keyword>
<feature type="transmembrane region" description="Helical" evidence="7">
    <location>
        <begin position="237"/>
        <end position="258"/>
    </location>
</feature>
<keyword evidence="5 7" id="KW-1133">Transmembrane helix</keyword>
<keyword evidence="7" id="KW-0256">Endoplasmic reticulum</keyword>
<dbReference type="AlphaFoldDB" id="A0A3M7HK10"/>
<dbReference type="GO" id="GO:0005789">
    <property type="term" value="C:endoplasmic reticulum membrane"/>
    <property type="evidence" value="ECO:0007669"/>
    <property type="project" value="UniProtKB-SubCell"/>
</dbReference>
<keyword evidence="3 7" id="KW-0812">Transmembrane</keyword>
<evidence type="ECO:0000313" key="9">
    <source>
        <dbReference type="Proteomes" id="UP000281468"/>
    </source>
</evidence>
<name>A0A3M7HK10_HORWE</name>
<evidence type="ECO:0000256" key="5">
    <source>
        <dbReference type="ARBA" id="ARBA00022989"/>
    </source>
</evidence>
<reference evidence="8 9" key="1">
    <citation type="journal article" date="2018" name="BMC Genomics">
        <title>Genomic evidence for intraspecific hybridization in a clonal and extremely halotolerant yeast.</title>
        <authorList>
            <person name="Gostincar C."/>
            <person name="Stajich J.E."/>
            <person name="Zupancic J."/>
            <person name="Zalar P."/>
            <person name="Gunde-Cimerman N."/>
        </authorList>
    </citation>
    <scope>NUCLEOTIDE SEQUENCE [LARGE SCALE GENOMIC DNA]</scope>
    <source>
        <strain evidence="8 9">EXF-171</strain>
    </source>
</reference>
<dbReference type="PANTHER" id="PTHR13148:SF0">
    <property type="entry name" value="POST-GPI ATTACHMENT TO PROTEINS FACTOR 3"/>
    <property type="match status" value="1"/>
</dbReference>
<feature type="transmembrane region" description="Helical" evidence="7">
    <location>
        <begin position="200"/>
        <end position="216"/>
    </location>
</feature>
<comment type="similarity">
    <text evidence="7">Belongs to the PGAP3 family.</text>
</comment>
<comment type="subcellular location">
    <subcellularLocation>
        <location evidence="1">Endomembrane system</location>
        <topology evidence="1">Multi-pass membrane protein</topology>
    </subcellularLocation>
    <subcellularLocation>
        <location evidence="7">Endoplasmic reticulum membrane</location>
        <topology evidence="7">Multi-pass membrane protein</topology>
    </subcellularLocation>
</comment>
<feature type="transmembrane region" description="Helical" evidence="7">
    <location>
        <begin position="169"/>
        <end position="188"/>
    </location>
</feature>
<evidence type="ECO:0000313" key="8">
    <source>
        <dbReference type="EMBL" id="RMZ13578.1"/>
    </source>
</evidence>
<dbReference type="EMBL" id="QWIQ01000041">
    <property type="protein sequence ID" value="RMZ13578.1"/>
    <property type="molecule type" value="Genomic_DNA"/>
</dbReference>
<feature type="transmembrane region" description="Helical" evidence="7">
    <location>
        <begin position="293"/>
        <end position="313"/>
    </location>
</feature>
<feature type="transmembrane region" description="Helical" evidence="7">
    <location>
        <begin position="325"/>
        <end position="343"/>
    </location>
</feature>
<evidence type="ECO:0000256" key="6">
    <source>
        <dbReference type="ARBA" id="ARBA00023136"/>
    </source>
</evidence>
<keyword evidence="6 7" id="KW-0472">Membrane</keyword>
<dbReference type="Proteomes" id="UP000281468">
    <property type="component" value="Unassembled WGS sequence"/>
</dbReference>
<dbReference type="GO" id="GO:0016788">
    <property type="term" value="F:hydrolase activity, acting on ester bonds"/>
    <property type="evidence" value="ECO:0007669"/>
    <property type="project" value="TreeGrafter"/>
</dbReference>
<dbReference type="PANTHER" id="PTHR13148">
    <property type="entry name" value="PER1-RELATED"/>
    <property type="match status" value="1"/>
</dbReference>
<keyword evidence="4" id="KW-0732">Signal</keyword>
<feature type="transmembrane region" description="Helical" evidence="7">
    <location>
        <begin position="127"/>
        <end position="148"/>
    </location>
</feature>
<accession>A0A3M7HK10</accession>
<comment type="caution">
    <text evidence="8">The sequence shown here is derived from an EMBL/GenBank/DDBJ whole genome shotgun (WGS) entry which is preliminary data.</text>
</comment>
<comment type="caution">
    <text evidence="7">Lacks conserved residue(s) required for the propagation of feature annotation.</text>
</comment>
<protein>
    <recommendedName>
        <fullName evidence="7">Post-GPI attachment to proteins factor 3</fullName>
    </recommendedName>
</protein>
<organism evidence="8 9">
    <name type="scientific">Hortaea werneckii</name>
    <name type="common">Black yeast</name>
    <name type="synonym">Cladosporium werneckii</name>
    <dbReference type="NCBI Taxonomy" id="91943"/>
    <lineage>
        <taxon>Eukaryota</taxon>
        <taxon>Fungi</taxon>
        <taxon>Dikarya</taxon>
        <taxon>Ascomycota</taxon>
        <taxon>Pezizomycotina</taxon>
        <taxon>Dothideomycetes</taxon>
        <taxon>Dothideomycetidae</taxon>
        <taxon>Mycosphaerellales</taxon>
        <taxon>Teratosphaeriaceae</taxon>
        <taxon>Hortaea</taxon>
    </lineage>
</organism>
<evidence type="ECO:0000256" key="3">
    <source>
        <dbReference type="ARBA" id="ARBA00022692"/>
    </source>
</evidence>
<evidence type="ECO:0000256" key="4">
    <source>
        <dbReference type="ARBA" id="ARBA00022729"/>
    </source>
</evidence>
<dbReference type="Pfam" id="PF04080">
    <property type="entry name" value="Per1"/>
    <property type="match status" value="1"/>
</dbReference>
<sequence>MTNSNPAELCRLTRTHTRQLELSGLGFLIWTGTMLCGNIQRQCLLPVALLAFGLTNLAGASIGDRLPEFRSCVALMSRAKALQHRLLLWDCPSECDYTCQHVITTQRLARDPPYLEPVYQFHGKWPFYRFLGMQEPASVFFSLLNFLAHDWGMTKIREHIPASYPLRKYYLGFGYCGLASWIFSMIFHTRDFNTTEKLDYFAAGLSVMYGLYYSPIRIFRLDKKEALDGKGGTIVRLWSYLCLSLYLAHIGYLTFVTFDYTYNMAANVVVGVIQNILWTSFAIQRYRKVGRFWAAWPGLIVAWITLAMSLELFDFPPWWGMVDAHALWHLGTVGPTIWWYNFLVKDAQEDMQKTRLKA</sequence>
<dbReference type="GO" id="GO:0006506">
    <property type="term" value="P:GPI anchor biosynthetic process"/>
    <property type="evidence" value="ECO:0007669"/>
    <property type="project" value="UniProtKB-KW"/>
</dbReference>
<gene>
    <name evidence="8" type="ORF">D0862_02289</name>
</gene>
<evidence type="ECO:0000256" key="2">
    <source>
        <dbReference type="ARBA" id="ARBA00022502"/>
    </source>
</evidence>
<feature type="transmembrane region" description="Helical" evidence="7">
    <location>
        <begin position="264"/>
        <end position="281"/>
    </location>
</feature>
<proteinExistence type="inferred from homology"/>